<evidence type="ECO:0000256" key="1">
    <source>
        <dbReference type="SAM" id="Coils"/>
    </source>
</evidence>
<evidence type="ECO:0000313" key="5">
    <source>
        <dbReference type="Proteomes" id="UP001240171"/>
    </source>
</evidence>
<name>A0ABT9CE72_9BACL</name>
<evidence type="ECO:0000256" key="2">
    <source>
        <dbReference type="SAM" id="Phobius"/>
    </source>
</evidence>
<feature type="transmembrane region" description="Helical" evidence="2">
    <location>
        <begin position="114"/>
        <end position="133"/>
    </location>
</feature>
<protein>
    <submittedName>
        <fullName evidence="4">Uncharacterized protein</fullName>
    </submittedName>
</protein>
<feature type="coiled-coil region" evidence="1">
    <location>
        <begin position="53"/>
        <end position="104"/>
    </location>
</feature>
<dbReference type="EMBL" id="JAUQTB010000006">
    <property type="protein sequence ID" value="MDO7907165.1"/>
    <property type="molecule type" value="Genomic_DNA"/>
</dbReference>
<organism evidence="4 5">
    <name type="scientific">Paenibacillus lacisoli</name>
    <dbReference type="NCBI Taxonomy" id="3064525"/>
    <lineage>
        <taxon>Bacteria</taxon>
        <taxon>Bacillati</taxon>
        <taxon>Bacillota</taxon>
        <taxon>Bacilli</taxon>
        <taxon>Bacillales</taxon>
        <taxon>Paenibacillaceae</taxon>
        <taxon>Paenibacillus</taxon>
    </lineage>
</organism>
<keyword evidence="5" id="KW-1185">Reference proteome</keyword>
<keyword evidence="2" id="KW-1133">Transmembrane helix</keyword>
<dbReference type="PROSITE" id="PS51318">
    <property type="entry name" value="TAT"/>
    <property type="match status" value="1"/>
</dbReference>
<reference evidence="4 5" key="1">
    <citation type="submission" date="2023-07" db="EMBL/GenBank/DDBJ databases">
        <title>Paenibacillus sp. JX-17 nov. isolated from soil.</title>
        <authorList>
            <person name="Wan Y."/>
            <person name="Liu B."/>
        </authorList>
    </citation>
    <scope>NUCLEOTIDE SEQUENCE [LARGE SCALE GENOMIC DNA]</scope>
    <source>
        <strain evidence="4 5">JX-17</strain>
    </source>
</reference>
<sequence length="148" mass="17231">MPNSLCRRAVMRFISVLLGTAVLFGLEAPQAHAGYFDDWYKGIEQFSDLPNEVYKLKEDYQATLDELDQAKSNAQAYQEQNAQLVQQNEKLTAMVSDLRKAQEERDAYARRIKAMLFTVIGLIIGYFILTRLVRYGMRRRSHRGYRKE</sequence>
<keyword evidence="1" id="KW-0175">Coiled coil</keyword>
<evidence type="ECO:0000313" key="4">
    <source>
        <dbReference type="EMBL" id="MDO7907165.1"/>
    </source>
</evidence>
<keyword evidence="2" id="KW-0472">Membrane</keyword>
<comment type="caution">
    <text evidence="4">The sequence shown here is derived from an EMBL/GenBank/DDBJ whole genome shotgun (WGS) entry which is preliminary data.</text>
</comment>
<dbReference type="Proteomes" id="UP001240171">
    <property type="component" value="Unassembled WGS sequence"/>
</dbReference>
<gene>
    <name evidence="4" type="ORF">Q5741_12170</name>
</gene>
<feature type="chain" id="PRO_5047257159" evidence="3">
    <location>
        <begin position="34"/>
        <end position="148"/>
    </location>
</feature>
<keyword evidence="2" id="KW-0812">Transmembrane</keyword>
<feature type="signal peptide" evidence="3">
    <location>
        <begin position="1"/>
        <end position="33"/>
    </location>
</feature>
<evidence type="ECO:0000256" key="3">
    <source>
        <dbReference type="SAM" id="SignalP"/>
    </source>
</evidence>
<proteinExistence type="predicted"/>
<dbReference type="InterPro" id="IPR006311">
    <property type="entry name" value="TAT_signal"/>
</dbReference>
<keyword evidence="3" id="KW-0732">Signal</keyword>
<accession>A0ABT9CE72</accession>